<accession>A0ABR3VEI0</accession>
<evidence type="ECO:0000313" key="2">
    <source>
        <dbReference type="EMBL" id="KAL1840171.1"/>
    </source>
</evidence>
<keyword evidence="3" id="KW-1185">Reference proteome</keyword>
<protein>
    <submittedName>
        <fullName evidence="2">Uncharacterized protein</fullName>
    </submittedName>
</protein>
<comment type="caution">
    <text evidence="2">The sequence shown here is derived from an EMBL/GenBank/DDBJ whole genome shotgun (WGS) entry which is preliminary data.</text>
</comment>
<dbReference type="Proteomes" id="UP001583172">
    <property type="component" value="Unassembled WGS sequence"/>
</dbReference>
<feature type="region of interest" description="Disordered" evidence="1">
    <location>
        <begin position="1"/>
        <end position="26"/>
    </location>
</feature>
<gene>
    <name evidence="2" type="ORF">VTJ49DRAFT_745</name>
</gene>
<name>A0ABR3VEI0_HUMIN</name>
<organism evidence="2 3">
    <name type="scientific">Humicola insolens</name>
    <name type="common">Soft-rot fungus</name>
    <dbReference type="NCBI Taxonomy" id="85995"/>
    <lineage>
        <taxon>Eukaryota</taxon>
        <taxon>Fungi</taxon>
        <taxon>Dikarya</taxon>
        <taxon>Ascomycota</taxon>
        <taxon>Pezizomycotina</taxon>
        <taxon>Sordariomycetes</taxon>
        <taxon>Sordariomycetidae</taxon>
        <taxon>Sordariales</taxon>
        <taxon>Chaetomiaceae</taxon>
        <taxon>Mycothermus</taxon>
    </lineage>
</organism>
<proteinExistence type="predicted"/>
<sequence>MSAPANTTRQRRTARSARALADSDSDMEYQAYNARMKQASTARTRLREAKQTRDRQRAALAAAYESSLNQTVARIQGSISKLIELRSALLTRHLRLLRHAMDRRDEAVAQIARRLAEHRRRVLNLAVRLAALYEARGEDAAAVLRDLKSVASVGRASGGSGINGIGGGGNGGEGEGIEV</sequence>
<evidence type="ECO:0000313" key="3">
    <source>
        <dbReference type="Proteomes" id="UP001583172"/>
    </source>
</evidence>
<dbReference type="EMBL" id="JAZGSY010000124">
    <property type="protein sequence ID" value="KAL1840171.1"/>
    <property type="molecule type" value="Genomic_DNA"/>
</dbReference>
<reference evidence="2 3" key="1">
    <citation type="journal article" date="2024" name="Commun. Biol.">
        <title>Comparative genomic analysis of thermophilic fungi reveals convergent evolutionary adaptations and gene losses.</title>
        <authorList>
            <person name="Steindorff A.S."/>
            <person name="Aguilar-Pontes M.V."/>
            <person name="Robinson A.J."/>
            <person name="Andreopoulos B."/>
            <person name="LaButti K."/>
            <person name="Kuo A."/>
            <person name="Mondo S."/>
            <person name="Riley R."/>
            <person name="Otillar R."/>
            <person name="Haridas S."/>
            <person name="Lipzen A."/>
            <person name="Grimwood J."/>
            <person name="Schmutz J."/>
            <person name="Clum A."/>
            <person name="Reid I.D."/>
            <person name="Moisan M.C."/>
            <person name="Butler G."/>
            <person name="Nguyen T.T.M."/>
            <person name="Dewar K."/>
            <person name="Conant G."/>
            <person name="Drula E."/>
            <person name="Henrissat B."/>
            <person name="Hansel C."/>
            <person name="Singer S."/>
            <person name="Hutchinson M.I."/>
            <person name="de Vries R.P."/>
            <person name="Natvig D.O."/>
            <person name="Powell A.J."/>
            <person name="Tsang A."/>
            <person name="Grigoriev I.V."/>
        </authorList>
    </citation>
    <scope>NUCLEOTIDE SEQUENCE [LARGE SCALE GENOMIC DNA]</scope>
    <source>
        <strain evidence="2 3">CBS 620.91</strain>
    </source>
</reference>
<evidence type="ECO:0000256" key="1">
    <source>
        <dbReference type="SAM" id="MobiDB-lite"/>
    </source>
</evidence>